<dbReference type="AlphaFoldDB" id="A0A4U8YKP4"/>
<organism evidence="2 3">
    <name type="scientific">Desulfoluna butyratoxydans</name>
    <dbReference type="NCBI Taxonomy" id="231438"/>
    <lineage>
        <taxon>Bacteria</taxon>
        <taxon>Pseudomonadati</taxon>
        <taxon>Thermodesulfobacteriota</taxon>
        <taxon>Desulfobacteria</taxon>
        <taxon>Desulfobacterales</taxon>
        <taxon>Desulfolunaceae</taxon>
        <taxon>Desulfoluna</taxon>
    </lineage>
</organism>
<evidence type="ECO:0000259" key="1">
    <source>
        <dbReference type="Pfam" id="PF02470"/>
    </source>
</evidence>
<accession>A0A4U8YKP4</accession>
<keyword evidence="3" id="KW-1185">Reference proteome</keyword>
<dbReference type="PANTHER" id="PTHR33371:SF4">
    <property type="entry name" value="INTERMEMBRANE PHOSPHOLIPID TRANSPORT SYSTEM BINDING PROTEIN MLAD"/>
    <property type="match status" value="1"/>
</dbReference>
<dbReference type="InterPro" id="IPR003399">
    <property type="entry name" value="Mce/MlaD"/>
</dbReference>
<name>A0A4U8YKP4_9BACT</name>
<dbReference type="PANTHER" id="PTHR33371">
    <property type="entry name" value="INTERMEMBRANE PHOSPHOLIPID TRANSPORT SYSTEM BINDING PROTEIN MLAD-RELATED"/>
    <property type="match status" value="1"/>
</dbReference>
<evidence type="ECO:0000313" key="3">
    <source>
        <dbReference type="Proteomes" id="UP000507962"/>
    </source>
</evidence>
<proteinExistence type="predicted"/>
<dbReference type="RefSeq" id="WP_180140000.1">
    <property type="nucleotide sequence ID" value="NZ_CAADHO010000003.1"/>
</dbReference>
<dbReference type="Proteomes" id="UP000507962">
    <property type="component" value="Unassembled WGS sequence"/>
</dbReference>
<protein>
    <submittedName>
        <fullName evidence="2">Mce/mlad</fullName>
    </submittedName>
</protein>
<gene>
    <name evidence="2" type="ORF">MSL71_21150</name>
</gene>
<sequence length="332" mass="36064">MKQKAKFSIIGAFVVGGFLLASAMVVTFGAGEFFKEKDQYVLYFEDSLKGLDVGAPVRFMGVKVGNVTSIGLVFDMKNLSFTTPVHIEVESDRVKLMDYGANTEMILGSMNEDDFREELVKRGLRAQLKIDSLLTGKLYVAIGFHPNKAYTLTGKSKDVMELPTVLSDISELSRAVENIPVEAIADRFLSTVDSIDRLIASVEEDDTLGQMSEALVAFTDLMHQARKSLDPIADSIEGAATETKSLAVNSGEGIQRTLKALEEVAVSSQSMVATAEKTMQSLDAGLGADSAVTYRLNRMLGDVSEAARALRALADYLERHPEALVFGKNKGE</sequence>
<dbReference type="Pfam" id="PF02470">
    <property type="entry name" value="MlaD"/>
    <property type="match status" value="1"/>
</dbReference>
<reference evidence="2 3" key="1">
    <citation type="submission" date="2019-03" db="EMBL/GenBank/DDBJ databases">
        <authorList>
            <person name="Nijsse B."/>
        </authorList>
    </citation>
    <scope>NUCLEOTIDE SEQUENCE [LARGE SCALE GENOMIC DNA]</scope>
    <source>
        <strain evidence="2">Desulfoluna butyratoxydans MSL71</strain>
    </source>
</reference>
<dbReference type="EMBL" id="CAADHO010000003">
    <property type="protein sequence ID" value="VFQ44466.1"/>
    <property type="molecule type" value="Genomic_DNA"/>
</dbReference>
<feature type="domain" description="Mce/MlaD" evidence="1">
    <location>
        <begin position="38"/>
        <end position="142"/>
    </location>
</feature>
<evidence type="ECO:0000313" key="2">
    <source>
        <dbReference type="EMBL" id="VFQ44466.1"/>
    </source>
</evidence>
<dbReference type="InterPro" id="IPR052336">
    <property type="entry name" value="MlaD_Phospholipid_Transporter"/>
</dbReference>